<evidence type="ECO:0000313" key="2">
    <source>
        <dbReference type="Proteomes" id="UP000831021"/>
    </source>
</evidence>
<dbReference type="Proteomes" id="UP000831021">
    <property type="component" value="Segment"/>
</dbReference>
<name>A0AAE9GC51_9CAUD</name>
<dbReference type="EMBL" id="OM236516">
    <property type="protein sequence ID" value="UNY48800.1"/>
    <property type="molecule type" value="Genomic_DNA"/>
</dbReference>
<keyword evidence="2" id="KW-1185">Reference proteome</keyword>
<organism evidence="1 2">
    <name type="scientific">Bacillus phage FADO</name>
    <dbReference type="NCBI Taxonomy" id="2917160"/>
    <lineage>
        <taxon>Viruses</taxon>
        <taxon>Duplodnaviria</taxon>
        <taxon>Heunggongvirae</taxon>
        <taxon>Uroviricota</taxon>
        <taxon>Caudoviricetes</taxon>
        <taxon>Heleneionescovirinae</taxon>
        <taxon>Zhangjivirus</taxon>
        <taxon>Zhangjivirus fado</taxon>
    </lineage>
</organism>
<evidence type="ECO:0000313" key="1">
    <source>
        <dbReference type="EMBL" id="UNY48800.1"/>
    </source>
</evidence>
<protein>
    <submittedName>
        <fullName evidence="1">Uncharacterized protein</fullName>
    </submittedName>
</protein>
<accession>A0AAE9GC51</accession>
<gene>
    <name evidence="1" type="ORF">fado_85</name>
</gene>
<sequence>MKSIRKRFIVGLLSLVMFVSSVFVFETSARAQDSNRSYQKVYTIFDNNVPSSIQEIEKLLKDQVDNPSDGFTKEDAEKNYKTFMNMTNSEKENFLDIINNPKKLAAELEKSVNETVPTYTREVVNEATTSDAKQAKTITIRYSGNMKPTALGIHACTYHWSVELTTENREKAIEANKWKNHIGYKNPLFIFYDLSRINNDDYISKGKFYGKSEYSFKLGYKGIGLQVGRFKFNTTITPKKSGKKEVSANFKVELF</sequence>
<proteinExistence type="predicted"/>
<reference evidence="1 2" key="1">
    <citation type="submission" date="2022-01" db="EMBL/GenBank/DDBJ databases">
        <authorList>
            <person name="Stokar-Avihail A."/>
        </authorList>
    </citation>
    <scope>NUCLEOTIDE SEQUENCE [LARGE SCALE GENOMIC DNA]</scope>
</reference>